<dbReference type="Proteomes" id="UP000318370">
    <property type="component" value="Unassembled WGS sequence"/>
</dbReference>
<protein>
    <submittedName>
        <fullName evidence="1">Uncharacterized protein</fullName>
    </submittedName>
</protein>
<evidence type="ECO:0000313" key="1">
    <source>
        <dbReference type="EMBL" id="VUS54062.1"/>
    </source>
</evidence>
<organism evidence="1 2">
    <name type="scientific">Klebsiella spallanzanii</name>
    <dbReference type="NCBI Taxonomy" id="2587528"/>
    <lineage>
        <taxon>Bacteria</taxon>
        <taxon>Pseudomonadati</taxon>
        <taxon>Pseudomonadota</taxon>
        <taxon>Gammaproteobacteria</taxon>
        <taxon>Enterobacterales</taxon>
        <taxon>Enterobacteriaceae</taxon>
        <taxon>Klebsiella/Raoultella group</taxon>
        <taxon>Klebsiella</taxon>
    </lineage>
</organism>
<accession>A0A564J8E5</accession>
<gene>
    <name evidence="1" type="ORF">SB6408_04567</name>
</gene>
<sequence length="81" mass="8929">MNVDVYNSLKHKTKFLLVPHGSEVTGENLNIKDPDFSKIALFKANVPLEQSIIGPDPAKAQADIAEKGYHVCEIAINIKIQ</sequence>
<proteinExistence type="predicted"/>
<name>A0A564J8E5_9ENTR</name>
<dbReference type="RefSeq" id="WP_142462496.1">
    <property type="nucleotide sequence ID" value="NZ_CABGHF010000008.1"/>
</dbReference>
<evidence type="ECO:0000313" key="2">
    <source>
        <dbReference type="Proteomes" id="UP000318370"/>
    </source>
</evidence>
<dbReference type="EMBL" id="CABGHF010000008">
    <property type="protein sequence ID" value="VUS54062.1"/>
    <property type="molecule type" value="Genomic_DNA"/>
</dbReference>
<dbReference type="AlphaFoldDB" id="A0A564J8E5"/>
<reference evidence="1 2" key="1">
    <citation type="submission" date="2019-07" db="EMBL/GenBank/DDBJ databases">
        <authorList>
            <person name="Brisse S."/>
            <person name="Rodrigues C."/>
            <person name="Thorpe H."/>
        </authorList>
    </citation>
    <scope>NUCLEOTIDE SEQUENCE [LARGE SCALE GENOMIC DNA]</scope>
    <source>
        <strain evidence="1">SB6408</strain>
    </source>
</reference>